<organism evidence="3 4">
    <name type="scientific">Halobacillus locisalis</name>
    <dbReference type="NCBI Taxonomy" id="220753"/>
    <lineage>
        <taxon>Bacteria</taxon>
        <taxon>Bacillati</taxon>
        <taxon>Bacillota</taxon>
        <taxon>Bacilli</taxon>
        <taxon>Bacillales</taxon>
        <taxon>Bacillaceae</taxon>
        <taxon>Halobacillus</taxon>
    </lineage>
</organism>
<accession>A0A838CVW8</accession>
<dbReference type="InterPro" id="IPR036390">
    <property type="entry name" value="WH_DNA-bd_sf"/>
</dbReference>
<dbReference type="GO" id="GO:0006950">
    <property type="term" value="P:response to stress"/>
    <property type="evidence" value="ECO:0007669"/>
    <property type="project" value="TreeGrafter"/>
</dbReference>
<dbReference type="GO" id="GO:0003700">
    <property type="term" value="F:DNA-binding transcription factor activity"/>
    <property type="evidence" value="ECO:0007669"/>
    <property type="project" value="InterPro"/>
</dbReference>
<evidence type="ECO:0000313" key="3">
    <source>
        <dbReference type="EMBL" id="MBA2176063.1"/>
    </source>
</evidence>
<dbReference type="Gene3D" id="1.10.10.10">
    <property type="entry name" value="Winged helix-like DNA-binding domain superfamily/Winged helix DNA-binding domain"/>
    <property type="match status" value="1"/>
</dbReference>
<evidence type="ECO:0000313" key="4">
    <source>
        <dbReference type="Proteomes" id="UP000571017"/>
    </source>
</evidence>
<dbReference type="GO" id="GO:0003677">
    <property type="term" value="F:DNA binding"/>
    <property type="evidence" value="ECO:0007669"/>
    <property type="project" value="UniProtKB-KW"/>
</dbReference>
<keyword evidence="1" id="KW-0238">DNA-binding</keyword>
<feature type="domain" description="HTH marR-type" evidence="2">
    <location>
        <begin position="8"/>
        <end position="141"/>
    </location>
</feature>
<dbReference type="InterPro" id="IPR039422">
    <property type="entry name" value="MarR/SlyA-like"/>
</dbReference>
<keyword evidence="4" id="KW-1185">Reference proteome</keyword>
<dbReference type="PROSITE" id="PS50995">
    <property type="entry name" value="HTH_MARR_2"/>
    <property type="match status" value="1"/>
</dbReference>
<dbReference type="SUPFAM" id="SSF46785">
    <property type="entry name" value="Winged helix' DNA-binding domain"/>
    <property type="match status" value="1"/>
</dbReference>
<dbReference type="InterPro" id="IPR000835">
    <property type="entry name" value="HTH_MarR-typ"/>
</dbReference>
<evidence type="ECO:0000259" key="2">
    <source>
        <dbReference type="PROSITE" id="PS50995"/>
    </source>
</evidence>
<dbReference type="EMBL" id="JACEFG010000003">
    <property type="protein sequence ID" value="MBA2176063.1"/>
    <property type="molecule type" value="Genomic_DNA"/>
</dbReference>
<comment type="caution">
    <text evidence="3">The sequence shown here is derived from an EMBL/GenBank/DDBJ whole genome shotgun (WGS) entry which is preliminary data.</text>
</comment>
<dbReference type="PANTHER" id="PTHR33164">
    <property type="entry name" value="TRANSCRIPTIONAL REGULATOR, MARR FAMILY"/>
    <property type="match status" value="1"/>
</dbReference>
<dbReference type="Proteomes" id="UP000571017">
    <property type="component" value="Unassembled WGS sequence"/>
</dbReference>
<evidence type="ECO:0000256" key="1">
    <source>
        <dbReference type="ARBA" id="ARBA00023125"/>
    </source>
</evidence>
<dbReference type="PANTHER" id="PTHR33164:SF99">
    <property type="entry name" value="MARR FAMILY REGULATORY PROTEIN"/>
    <property type="match status" value="1"/>
</dbReference>
<dbReference type="InterPro" id="IPR036388">
    <property type="entry name" value="WH-like_DNA-bd_sf"/>
</dbReference>
<dbReference type="RefSeq" id="WP_181473105.1">
    <property type="nucleotide sequence ID" value="NZ_JACEFG010000003.1"/>
</dbReference>
<dbReference type="SMART" id="SM00347">
    <property type="entry name" value="HTH_MARR"/>
    <property type="match status" value="1"/>
</dbReference>
<dbReference type="Pfam" id="PF01047">
    <property type="entry name" value="MarR"/>
    <property type="match status" value="1"/>
</dbReference>
<dbReference type="AlphaFoldDB" id="A0A838CVW8"/>
<sequence>MNNKSKHEAEMLRYLVLAAQRQGNRMLNDKLAHLGLTSSKAEVLRVLDSYQPLSVREIGELLVCETGSPSRLIKSMVEAGLIVRITNPSDSRSTLLKLSQTGKGKTKEVKEIEEQLYADFNKVLTEKEISDTNAVLSKLVRSMTDTSGLEKRNLI</sequence>
<protein>
    <submittedName>
        <fullName evidence="3">MarR family transcriptional regulator</fullName>
    </submittedName>
</protein>
<gene>
    <name evidence="3" type="ORF">H0266_14295</name>
</gene>
<proteinExistence type="predicted"/>
<name>A0A838CVW8_9BACI</name>
<reference evidence="3 4" key="1">
    <citation type="journal article" date="2004" name="Extremophiles">
        <title>Halobacillus locisalis sp. nov., a halophilic bacterium isolated from a marine solar saltern of the Yellow Sea in Korea.</title>
        <authorList>
            <person name="Yoon J.H."/>
            <person name="Kang K.H."/>
            <person name="Oh T.K."/>
            <person name="Park Y.H."/>
        </authorList>
    </citation>
    <scope>NUCLEOTIDE SEQUENCE [LARGE SCALE GENOMIC DNA]</scope>
    <source>
        <strain evidence="3 4">KCTC 3788</strain>
    </source>
</reference>